<dbReference type="SUPFAM" id="SSF82693">
    <property type="entry name" value="Multidrug efflux transporter AcrB pore domain, PN1, PN2, PC1 and PC2 subdomains"/>
    <property type="match status" value="3"/>
</dbReference>
<feature type="transmembrane region" description="Helical" evidence="1">
    <location>
        <begin position="951"/>
        <end position="971"/>
    </location>
</feature>
<keyword evidence="1" id="KW-0812">Transmembrane</keyword>
<accession>A0A7V8NTY7</accession>
<dbReference type="PANTHER" id="PTHR32063:SF0">
    <property type="entry name" value="SWARMING MOTILITY PROTEIN SWRC"/>
    <property type="match status" value="1"/>
</dbReference>
<feature type="transmembrane region" description="Helical" evidence="1">
    <location>
        <begin position="361"/>
        <end position="380"/>
    </location>
</feature>
<feature type="transmembrane region" description="Helical" evidence="1">
    <location>
        <begin position="872"/>
        <end position="894"/>
    </location>
</feature>
<evidence type="ECO:0000313" key="2">
    <source>
        <dbReference type="EMBL" id="MBA0087474.1"/>
    </source>
</evidence>
<feature type="transmembrane region" description="Helical" evidence="1">
    <location>
        <begin position="977"/>
        <end position="1005"/>
    </location>
</feature>
<comment type="caution">
    <text evidence="2">The sequence shown here is derived from an EMBL/GenBank/DDBJ whole genome shotgun (WGS) entry which is preliminary data.</text>
</comment>
<feature type="transmembrane region" description="Helical" evidence="1">
    <location>
        <begin position="337"/>
        <end position="356"/>
    </location>
</feature>
<feature type="transmembrane region" description="Helical" evidence="1">
    <location>
        <begin position="12"/>
        <end position="32"/>
    </location>
</feature>
<feature type="transmembrane region" description="Helical" evidence="1">
    <location>
        <begin position="435"/>
        <end position="455"/>
    </location>
</feature>
<feature type="transmembrane region" description="Helical" evidence="1">
    <location>
        <begin position="467"/>
        <end position="486"/>
    </location>
</feature>
<sequence length="1034" mass="113899">MKLAETCVKYPVFTVMLIAFLVTLGAFSYRGLAVDLFPKADPATVNVDVRLPGATPEEIVTGVVLPLEDAISSVSGIDEINVYSFEGFADITCTFVLERDIDGAAQDIREKVAGAIDRLPRDTLPPIITKLDPQSDPILTLLVSGPMSRRELTEIADKQVRRAIQTVDGVGSVDLNGGQARQIRVLLDAQKLTAHNFTVLDVRDALQRENIEAPGGRMITGPQELGLRTLGRVVSAEQFGEIVVGTRGGTPVRVRDVAQVEDGAQELRTWSALFRKYSPPQDVVAIQVLRQSGVNTVRVADEVRRKVQELGSQLPPGVQLQIVHDISDFIKASVHSLLEHLVLGSILASFIVWIFIRNWRAVLIAAVAIPASVISTFTLMRAMDFSLNNMTLLALTLAVGIVIDDAIIVLENIFRYMEEKGRDRTQAAIEATKEIGLAVMATTLSLVIIFLPIAFMTGYARKYVNSFGWTMAMAIMVSLLVAFTLTPMMSSRMLKLGGREKKAHSQGFLHSVDQFYLKTLGWALAHRRTIVVICVLTFLSTFGFYHLVGRDWIPADDQSELISSYTLPEGTSLDRTTKLATEIAERVVALPEVALVESFTHGPTNHAHLFIVLVPRSERKRSHVQMATEVRRILSDYHNMTHNVRLPSVLGGEIYFPISAVIRGPELSKLAEISKAAADRMAKYPELVDVNPSLNLNTPELQVKVDRQRAADIGARMTDISDAVRLFYSGEDEITRFKEGSEQYPVTMQLLPEQRDNPEVLARMMVPSSKLGQVRLENVAAIQRGAGPATLQRYNREFQVSVYANVAAGYPLDLAAAHTVQAIKDVGLPAGYSYLFSGQVKVLEETTWNLLLAMLLASIFMYMVLAAQFESFSYPFIIMLTLPLSVPFALFSLWMTGRALSLWSALGMFLLLGIVKKNGILQVDYTNRLRATGMRLREAILEANRVRLRPILMTTLSIIAGLIPVAIGIGAGSEQRASIAVTIIGGQTLCLLLTLLVVPVAYSYLAELEAAPWREWAARLVGRVRSAPRPSDND</sequence>
<gene>
    <name evidence="2" type="ORF">HRJ53_21015</name>
</gene>
<dbReference type="AlphaFoldDB" id="A0A7V8NTY7"/>
<dbReference type="Gene3D" id="3.30.70.1320">
    <property type="entry name" value="Multidrug efflux transporter AcrB pore domain like"/>
    <property type="match status" value="1"/>
</dbReference>
<name>A0A7V8NTY7_9BACT</name>
<dbReference type="Gene3D" id="1.20.1640.10">
    <property type="entry name" value="Multidrug efflux transporter AcrB transmembrane domain"/>
    <property type="match status" value="2"/>
</dbReference>
<dbReference type="PRINTS" id="PR00702">
    <property type="entry name" value="ACRIFLAVINRP"/>
</dbReference>
<evidence type="ECO:0000256" key="1">
    <source>
        <dbReference type="SAM" id="Phobius"/>
    </source>
</evidence>
<feature type="transmembrane region" description="Helical" evidence="1">
    <location>
        <begin position="900"/>
        <end position="920"/>
    </location>
</feature>
<dbReference type="PANTHER" id="PTHR32063">
    <property type="match status" value="1"/>
</dbReference>
<dbReference type="GO" id="GO:0005886">
    <property type="term" value="C:plasma membrane"/>
    <property type="evidence" value="ECO:0007669"/>
    <property type="project" value="TreeGrafter"/>
</dbReference>
<dbReference type="Proteomes" id="UP000567293">
    <property type="component" value="Unassembled WGS sequence"/>
</dbReference>
<protein>
    <submittedName>
        <fullName evidence="2">Efflux RND transporter permease subunit</fullName>
    </submittedName>
</protein>
<feature type="transmembrane region" description="Helical" evidence="1">
    <location>
        <begin position="530"/>
        <end position="548"/>
    </location>
</feature>
<dbReference type="Gene3D" id="3.30.2090.10">
    <property type="entry name" value="Multidrug efflux transporter AcrB TolC docking domain, DN and DC subdomains"/>
    <property type="match status" value="2"/>
</dbReference>
<dbReference type="InterPro" id="IPR001036">
    <property type="entry name" value="Acrflvin-R"/>
</dbReference>
<dbReference type="Gene3D" id="3.30.70.1440">
    <property type="entry name" value="Multidrug efflux transporter AcrB pore domain"/>
    <property type="match status" value="1"/>
</dbReference>
<organism evidence="2 3">
    <name type="scientific">Candidatus Acidiferrum panamense</name>
    <dbReference type="NCBI Taxonomy" id="2741543"/>
    <lineage>
        <taxon>Bacteria</taxon>
        <taxon>Pseudomonadati</taxon>
        <taxon>Acidobacteriota</taxon>
        <taxon>Terriglobia</taxon>
        <taxon>Candidatus Acidiferrales</taxon>
        <taxon>Candidatus Acidiferrum</taxon>
    </lineage>
</organism>
<dbReference type="InterPro" id="IPR027463">
    <property type="entry name" value="AcrB_DN_DC_subdom"/>
</dbReference>
<dbReference type="EMBL" id="JACDQQ010002023">
    <property type="protein sequence ID" value="MBA0087474.1"/>
    <property type="molecule type" value="Genomic_DNA"/>
</dbReference>
<evidence type="ECO:0000313" key="3">
    <source>
        <dbReference type="Proteomes" id="UP000567293"/>
    </source>
</evidence>
<keyword evidence="1" id="KW-0472">Membrane</keyword>
<dbReference type="Gene3D" id="3.30.70.1430">
    <property type="entry name" value="Multidrug efflux transporter AcrB pore domain"/>
    <property type="match status" value="2"/>
</dbReference>
<dbReference type="SUPFAM" id="SSF82714">
    <property type="entry name" value="Multidrug efflux transporter AcrB TolC docking domain, DN and DC subdomains"/>
    <property type="match status" value="2"/>
</dbReference>
<dbReference type="GO" id="GO:0042910">
    <property type="term" value="F:xenobiotic transmembrane transporter activity"/>
    <property type="evidence" value="ECO:0007669"/>
    <property type="project" value="TreeGrafter"/>
</dbReference>
<dbReference type="Pfam" id="PF00873">
    <property type="entry name" value="ACR_tran"/>
    <property type="match status" value="1"/>
</dbReference>
<keyword evidence="1" id="KW-1133">Transmembrane helix</keyword>
<feature type="transmembrane region" description="Helical" evidence="1">
    <location>
        <begin position="847"/>
        <end position="865"/>
    </location>
</feature>
<keyword evidence="3" id="KW-1185">Reference proteome</keyword>
<proteinExistence type="predicted"/>
<feature type="transmembrane region" description="Helical" evidence="1">
    <location>
        <begin position="392"/>
        <end position="414"/>
    </location>
</feature>
<dbReference type="SUPFAM" id="SSF82866">
    <property type="entry name" value="Multidrug efflux transporter AcrB transmembrane domain"/>
    <property type="match status" value="2"/>
</dbReference>
<reference evidence="2" key="1">
    <citation type="submission" date="2020-06" db="EMBL/GenBank/DDBJ databases">
        <title>Legume-microbial interactions unlock mineral nutrients during tropical forest succession.</title>
        <authorList>
            <person name="Epihov D.Z."/>
        </authorList>
    </citation>
    <scope>NUCLEOTIDE SEQUENCE [LARGE SCALE GENOMIC DNA]</scope>
    <source>
        <strain evidence="2">Pan2503</strain>
    </source>
</reference>